<evidence type="ECO:0000313" key="4">
    <source>
        <dbReference type="Proteomes" id="UP000759443"/>
    </source>
</evidence>
<evidence type="ECO:0000259" key="2">
    <source>
        <dbReference type="Pfam" id="PF07987"/>
    </source>
</evidence>
<dbReference type="InterPro" id="IPR036182">
    <property type="entry name" value="PCuAC_sf"/>
</dbReference>
<evidence type="ECO:0000313" key="3">
    <source>
        <dbReference type="EMBL" id="MBP1851090.1"/>
    </source>
</evidence>
<accession>A0ABS4DZH1</accession>
<dbReference type="Pfam" id="PF07987">
    <property type="entry name" value="DUF1775"/>
    <property type="match status" value="1"/>
</dbReference>
<dbReference type="Gene3D" id="2.60.40.1890">
    <property type="entry name" value="PCu(A)C copper chaperone"/>
    <property type="match status" value="1"/>
</dbReference>
<sequence length="344" mass="35608">MTTAITISTAALVALSAGSAFAHVSFTNAPVKVGAYVAATLQVPHGCDGKVTTELDVKLPEGFIAAKPMVKPGWEIEIVTGDYQKSYDSHGKAVTSGPVEIRFKNGSLPDDFYDTFTIYGQVAAGTGGLAFPTVQICGADARVAWDQVAPEGTDPHALKSPAPVLKLAADDTMDHDHAGHDMGEMQHDMGAMQMEAMPMDHGAEAEKAEAGSTDGTATIGDLTITGAYVRAMLPGQPVGGGFLTIANAGATDDRLVSVASPDAGMVETHDMAMNNGVMTMRKLKDGIAVAAGETVSLSPGGMHLMFMQVKTPFREGGSVAVTLTFEKAGAVTLDLPIVSARGKN</sequence>
<reference evidence="3 4" key="1">
    <citation type="submission" date="2021-03" db="EMBL/GenBank/DDBJ databases">
        <title>Genomic Encyclopedia of Type Strains, Phase IV (KMG-IV): sequencing the most valuable type-strain genomes for metagenomic binning, comparative biology and taxonomic classification.</title>
        <authorList>
            <person name="Goeker M."/>
        </authorList>
    </citation>
    <scope>NUCLEOTIDE SEQUENCE [LARGE SCALE GENOMIC DNA]</scope>
    <source>
        <strain evidence="3 4">DSM 21600</strain>
    </source>
</reference>
<dbReference type="EMBL" id="JAGGJU010000006">
    <property type="protein sequence ID" value="MBP1851090.1"/>
    <property type="molecule type" value="Genomic_DNA"/>
</dbReference>
<dbReference type="RefSeq" id="WP_209945449.1">
    <property type="nucleotide sequence ID" value="NZ_JAGGJU010000006.1"/>
</dbReference>
<dbReference type="InterPro" id="IPR038507">
    <property type="entry name" value="YcnI-like_sf"/>
</dbReference>
<gene>
    <name evidence="3" type="ORF">J2Z17_002533</name>
</gene>
<name>A0ABS4DZH1_9HYPH</name>
<keyword evidence="4" id="KW-1185">Reference proteome</keyword>
<dbReference type="InterPro" id="IPR012533">
    <property type="entry name" value="YcnI-copper_dom"/>
</dbReference>
<dbReference type="Gene3D" id="2.60.40.2230">
    <property type="entry name" value="Uncharacterised protein YcnI-like PF07987, DUF1775"/>
    <property type="match status" value="1"/>
</dbReference>
<dbReference type="PANTHER" id="PTHR36302:SF1">
    <property type="entry name" value="COPPER CHAPERONE PCU(A)C"/>
    <property type="match status" value="1"/>
</dbReference>
<feature type="signal peptide" evidence="1">
    <location>
        <begin position="1"/>
        <end position="22"/>
    </location>
</feature>
<dbReference type="CDD" id="cd08545">
    <property type="entry name" value="YcnI_like"/>
    <property type="match status" value="1"/>
</dbReference>
<dbReference type="InterPro" id="IPR007410">
    <property type="entry name" value="LpqE-like"/>
</dbReference>
<keyword evidence="1" id="KW-0732">Signal</keyword>
<evidence type="ECO:0000256" key="1">
    <source>
        <dbReference type="SAM" id="SignalP"/>
    </source>
</evidence>
<dbReference type="SUPFAM" id="SSF110087">
    <property type="entry name" value="DR1885-like metal-binding protein"/>
    <property type="match status" value="1"/>
</dbReference>
<dbReference type="InterPro" id="IPR021174">
    <property type="entry name" value="UCP037139"/>
</dbReference>
<feature type="chain" id="PRO_5046307144" evidence="1">
    <location>
        <begin position="23"/>
        <end position="344"/>
    </location>
</feature>
<dbReference type="PIRSF" id="PIRSF037139">
    <property type="entry name" value="UCP037139"/>
    <property type="match status" value="1"/>
</dbReference>
<protein>
    <submittedName>
        <fullName evidence="3">Uncharacterized protein YcnI/copper(I)-binding protein</fullName>
    </submittedName>
</protein>
<proteinExistence type="predicted"/>
<organism evidence="3 4">
    <name type="scientific">Rhizobium halophytocola</name>
    <dbReference type="NCBI Taxonomy" id="735519"/>
    <lineage>
        <taxon>Bacteria</taxon>
        <taxon>Pseudomonadati</taxon>
        <taxon>Pseudomonadota</taxon>
        <taxon>Alphaproteobacteria</taxon>
        <taxon>Hyphomicrobiales</taxon>
        <taxon>Rhizobiaceae</taxon>
        <taxon>Rhizobium/Agrobacterium group</taxon>
        <taxon>Rhizobium</taxon>
    </lineage>
</organism>
<dbReference type="InterPro" id="IPR058248">
    <property type="entry name" value="Lxx211020-like"/>
</dbReference>
<dbReference type="Proteomes" id="UP000759443">
    <property type="component" value="Unassembled WGS sequence"/>
</dbReference>
<comment type="caution">
    <text evidence="3">The sequence shown here is derived from an EMBL/GenBank/DDBJ whole genome shotgun (WGS) entry which is preliminary data.</text>
</comment>
<dbReference type="PANTHER" id="PTHR36302">
    <property type="entry name" value="BLR7088 PROTEIN"/>
    <property type="match status" value="1"/>
</dbReference>
<feature type="domain" description="YncI copper-binding" evidence="2">
    <location>
        <begin position="23"/>
        <end position="167"/>
    </location>
</feature>
<dbReference type="Pfam" id="PF04314">
    <property type="entry name" value="PCuAC"/>
    <property type="match status" value="1"/>
</dbReference>